<gene>
    <name evidence="1" type="ORF">MNBD_PLANCTO02-2914</name>
</gene>
<name>A0A3B1DV07_9ZZZZ</name>
<proteinExistence type="predicted"/>
<protein>
    <submittedName>
        <fullName evidence="1">Uncharacterized protein</fullName>
    </submittedName>
</protein>
<evidence type="ECO:0000313" key="1">
    <source>
        <dbReference type="EMBL" id="VAX40673.1"/>
    </source>
</evidence>
<reference evidence="1" key="1">
    <citation type="submission" date="2018-06" db="EMBL/GenBank/DDBJ databases">
        <authorList>
            <person name="Zhirakovskaya E."/>
        </authorList>
    </citation>
    <scope>NUCLEOTIDE SEQUENCE</scope>
</reference>
<sequence length="121" mass="13651">MTIPVLQQQEDRNQQFNDWGKTVLFRQVTQAYNTQSGQITESYTDISLIAIVGSQPATPSKGTAGKHFTLEIYVMLKAEELPVTEPTVSSRIIKEEIEYDILSSTLSSSELVRTFHCRARI</sequence>
<organism evidence="1">
    <name type="scientific">hydrothermal vent metagenome</name>
    <dbReference type="NCBI Taxonomy" id="652676"/>
    <lineage>
        <taxon>unclassified sequences</taxon>
        <taxon>metagenomes</taxon>
        <taxon>ecological metagenomes</taxon>
    </lineage>
</organism>
<accession>A0A3B1DV07</accession>
<dbReference type="EMBL" id="UOGL01000472">
    <property type="protein sequence ID" value="VAX40673.1"/>
    <property type="molecule type" value="Genomic_DNA"/>
</dbReference>
<dbReference type="AlphaFoldDB" id="A0A3B1DV07"/>